<dbReference type="Proteomes" id="UP000198854">
    <property type="component" value="Unassembled WGS sequence"/>
</dbReference>
<gene>
    <name evidence="6" type="ORF">SAMN04488136_1076</name>
</gene>
<dbReference type="InterPro" id="IPR006059">
    <property type="entry name" value="SBP"/>
</dbReference>
<organism evidence="6 7">
    <name type="scientific">Vibrio xiamenensis</name>
    <dbReference type="NCBI Taxonomy" id="861298"/>
    <lineage>
        <taxon>Bacteria</taxon>
        <taxon>Pseudomonadati</taxon>
        <taxon>Pseudomonadota</taxon>
        <taxon>Gammaproteobacteria</taxon>
        <taxon>Vibrionales</taxon>
        <taxon>Vibrionaceae</taxon>
        <taxon>Vibrio</taxon>
    </lineage>
</organism>
<proteinExistence type="inferred from homology"/>
<dbReference type="PROSITE" id="PS51318">
    <property type="entry name" value="TAT"/>
    <property type="match status" value="1"/>
</dbReference>
<keyword evidence="4" id="KW-0732">Signal</keyword>
<name>A0A1G7Z580_9VIBR</name>
<dbReference type="GO" id="GO:0030975">
    <property type="term" value="F:thiamine binding"/>
    <property type="evidence" value="ECO:0007669"/>
    <property type="project" value="TreeGrafter"/>
</dbReference>
<dbReference type="AlphaFoldDB" id="A0A1G7Z580"/>
<dbReference type="GO" id="GO:0030288">
    <property type="term" value="C:outer membrane-bounded periplasmic space"/>
    <property type="evidence" value="ECO:0007669"/>
    <property type="project" value="TreeGrafter"/>
</dbReference>
<dbReference type="STRING" id="861298.SAMN04488136_1076"/>
<dbReference type="GO" id="GO:0030976">
    <property type="term" value="F:thiamine pyrophosphate binding"/>
    <property type="evidence" value="ECO:0007669"/>
    <property type="project" value="TreeGrafter"/>
</dbReference>
<evidence type="ECO:0000313" key="7">
    <source>
        <dbReference type="Proteomes" id="UP000198854"/>
    </source>
</evidence>
<dbReference type="Gene3D" id="3.40.190.10">
    <property type="entry name" value="Periplasmic binding protein-like II"/>
    <property type="match status" value="2"/>
</dbReference>
<dbReference type="PANTHER" id="PTHR30006:SF3">
    <property type="entry name" value="THIAMINE-BINDING PERIPLASMIC PROTEIN"/>
    <property type="match status" value="1"/>
</dbReference>
<dbReference type="PANTHER" id="PTHR30006">
    <property type="entry name" value="THIAMINE-BINDING PERIPLASMIC PROTEIN-RELATED"/>
    <property type="match status" value="1"/>
</dbReference>
<comment type="similarity">
    <text evidence="2">Belongs to the bacterial solute-binding protein 1 family.</text>
</comment>
<comment type="subcellular location">
    <subcellularLocation>
        <location evidence="1">Periplasm</location>
    </subcellularLocation>
</comment>
<dbReference type="GO" id="GO:0015888">
    <property type="term" value="P:thiamine transport"/>
    <property type="evidence" value="ECO:0007669"/>
    <property type="project" value="TreeGrafter"/>
</dbReference>
<evidence type="ECO:0000256" key="4">
    <source>
        <dbReference type="ARBA" id="ARBA00022729"/>
    </source>
</evidence>
<dbReference type="Pfam" id="PF13416">
    <property type="entry name" value="SBP_bac_8"/>
    <property type="match status" value="1"/>
</dbReference>
<reference evidence="6 7" key="1">
    <citation type="submission" date="2016-10" db="EMBL/GenBank/DDBJ databases">
        <authorList>
            <person name="de Groot N.N."/>
        </authorList>
    </citation>
    <scope>NUCLEOTIDE SEQUENCE [LARGE SCALE GENOMIC DNA]</scope>
    <source>
        <strain evidence="6 7">CGMCC 1.10228</strain>
    </source>
</reference>
<keyword evidence="7" id="KW-1185">Reference proteome</keyword>
<dbReference type="EMBL" id="FNDD01000007">
    <property type="protein sequence ID" value="SDH03901.1"/>
    <property type="molecule type" value="Genomic_DNA"/>
</dbReference>
<sequence>MKKMDKPELGSDAKQELTLTPADTLNANGASKRHFLKVAGALAATSLFPVPFIRKAWADEPLKISTFGGSFGQMFASEFFPEFSKATGVPVQRVDQASGSQFMLQLAQANKAGKVPMDLCMMVDAQVLRGRKRNLWRSFDAKGLNNVQALDTPYRRETDQGVDAVGALAYFMTMVVNPDMLDTQPDSWSVLWENHPNYWGVQSGAQSPMWEIAANLYFGGNDILNTREGIDKVIAKIAEIKPNVKLWWQSEGTMQTALQNEEVVGGTFVHDTAVYLENNGTSVHSIFPKEGGLQGVNYWCQPSGSKKIDQARLFLEWSSSPEAQDIIARKLMCAPLLPKSKLSLSEKEFAMVSSETKPIMIATEARMNHAEYLEQQFTRMLRG</sequence>
<evidence type="ECO:0000256" key="1">
    <source>
        <dbReference type="ARBA" id="ARBA00004418"/>
    </source>
</evidence>
<evidence type="ECO:0000313" key="6">
    <source>
        <dbReference type="EMBL" id="SDH03901.1"/>
    </source>
</evidence>
<dbReference type="InterPro" id="IPR006311">
    <property type="entry name" value="TAT_signal"/>
</dbReference>
<keyword evidence="5" id="KW-0574">Periplasm</keyword>
<evidence type="ECO:0000256" key="2">
    <source>
        <dbReference type="ARBA" id="ARBA00008520"/>
    </source>
</evidence>
<keyword evidence="3" id="KW-0813">Transport</keyword>
<accession>A0A1G7Z580</accession>
<dbReference type="SUPFAM" id="SSF53850">
    <property type="entry name" value="Periplasmic binding protein-like II"/>
    <property type="match status" value="1"/>
</dbReference>
<evidence type="ECO:0000256" key="3">
    <source>
        <dbReference type="ARBA" id="ARBA00022448"/>
    </source>
</evidence>
<protein>
    <submittedName>
        <fullName evidence="6">Putative spermidine/putrescine transport system substrate-binding protein</fullName>
    </submittedName>
</protein>
<evidence type="ECO:0000256" key="5">
    <source>
        <dbReference type="ARBA" id="ARBA00022764"/>
    </source>
</evidence>